<dbReference type="Proteomes" id="UP000264719">
    <property type="component" value="Unassembled WGS sequence"/>
</dbReference>
<evidence type="ECO:0000313" key="1">
    <source>
        <dbReference type="EMBL" id="HAR50373.1"/>
    </source>
</evidence>
<comment type="caution">
    <text evidence="1">The sequence shown here is derived from an EMBL/GenBank/DDBJ whole genome shotgun (WGS) entry which is preliminary data.</text>
</comment>
<organism evidence="1 2">
    <name type="scientific">Roseovarius nubinhibens</name>
    <dbReference type="NCBI Taxonomy" id="314263"/>
    <lineage>
        <taxon>Bacteria</taxon>
        <taxon>Pseudomonadati</taxon>
        <taxon>Pseudomonadota</taxon>
        <taxon>Alphaproteobacteria</taxon>
        <taxon>Rhodobacterales</taxon>
        <taxon>Roseobacteraceae</taxon>
        <taxon>Roseovarius</taxon>
    </lineage>
</organism>
<dbReference type="AlphaFoldDB" id="A0A348W761"/>
<dbReference type="InterPro" id="IPR006427">
    <property type="entry name" value="Portal_HK97"/>
</dbReference>
<dbReference type="Pfam" id="PF04860">
    <property type="entry name" value="Phage_portal"/>
    <property type="match status" value="1"/>
</dbReference>
<name>A0A348W761_9RHOB</name>
<dbReference type="EMBL" id="DMVW01000012">
    <property type="protein sequence ID" value="HAR50373.1"/>
    <property type="molecule type" value="Genomic_DNA"/>
</dbReference>
<accession>A0A348W761</accession>
<proteinExistence type="predicted"/>
<dbReference type="RefSeq" id="WP_339853381.1">
    <property type="nucleotide sequence ID" value="NZ_CAXAXR010000005.1"/>
</dbReference>
<protein>
    <submittedName>
        <fullName evidence="1">Phage portal protein</fullName>
    </submittedName>
</protein>
<evidence type="ECO:0000313" key="2">
    <source>
        <dbReference type="Proteomes" id="UP000264719"/>
    </source>
</evidence>
<dbReference type="InterPro" id="IPR006944">
    <property type="entry name" value="Phage/GTA_portal"/>
</dbReference>
<gene>
    <name evidence="1" type="ORF">DCS45_00670</name>
</gene>
<dbReference type="NCBIfam" id="TIGR01537">
    <property type="entry name" value="portal_HK97"/>
    <property type="match status" value="1"/>
</dbReference>
<reference evidence="1 2" key="1">
    <citation type="journal article" date="2018" name="Nat. Biotechnol.">
        <title>A standardized bacterial taxonomy based on genome phylogeny substantially revises the tree of life.</title>
        <authorList>
            <person name="Parks D.H."/>
            <person name="Chuvochina M."/>
            <person name="Waite D.W."/>
            <person name="Rinke C."/>
            <person name="Skarshewski A."/>
            <person name="Chaumeil P.A."/>
            <person name="Hugenholtz P."/>
        </authorList>
    </citation>
    <scope>NUCLEOTIDE SEQUENCE [LARGE SCALE GENOMIC DNA]</scope>
    <source>
        <strain evidence="1">UBA9169</strain>
    </source>
</reference>
<sequence>MIGRLIKGAWRGVRQELAPGHSGWEVVGTGADPLASPGRKSKSGQSVNVSSALSLSAAWACTKSNSQLIGSLPSGIYEKQGDGRRVKIEPDLSALLTVSPSADQTAMEFWESQSMQMLLNGNGYAERLFIGSRLVGLRPLFNVVPLRRSDGRFDYRVSEGGKSYKLPPEKVFHLRGFGAGDGLGLSAIRHGVQSFGSALAADETAASVFANGLSASGILKSDQVLTPEQRSQLQEMINAYVSSGRAGKIVTLEAGLEYQQLQISPEDAQLLETRRFQVEDVCRWFGTPPVVIGHAGQGQTMWGSGVEAIMLAWLTLGINPMLRRIEARVQRDLIPADKRGKWYLEWNREAMLQMDSTAKGEFLSKMVTNGIMSADESRDKLNLERRGGAADELRAQTALAPLEQLGKENE</sequence>